<dbReference type="Gene3D" id="3.90.1750.10">
    <property type="entry name" value="Hect, E3 ligase catalytic domains"/>
    <property type="match status" value="1"/>
</dbReference>
<dbReference type="GO" id="GO:0000209">
    <property type="term" value="P:protein polyubiquitination"/>
    <property type="evidence" value="ECO:0007669"/>
    <property type="project" value="TreeGrafter"/>
</dbReference>
<dbReference type="FunFam" id="3.30.2410.10:FF:000020">
    <property type="entry name" value="E3 ubiquitin-protein ligase UPL5"/>
    <property type="match status" value="1"/>
</dbReference>
<dbReference type="SMART" id="SM00213">
    <property type="entry name" value="UBQ"/>
    <property type="match status" value="1"/>
</dbReference>
<dbReference type="PANTHER" id="PTHR11254">
    <property type="entry name" value="HECT DOMAIN UBIQUITIN-PROTEIN LIGASE"/>
    <property type="match status" value="1"/>
</dbReference>
<feature type="compositionally biased region" description="Low complexity" evidence="7">
    <location>
        <begin position="110"/>
        <end position="124"/>
    </location>
</feature>
<evidence type="ECO:0000259" key="9">
    <source>
        <dbReference type="PROSITE" id="PS50237"/>
    </source>
</evidence>
<comment type="pathway">
    <text evidence="2">Protein modification; protein ubiquitination.</text>
</comment>
<dbReference type="SUPFAM" id="SSF56204">
    <property type="entry name" value="Hect, E3 ligase catalytic domain"/>
    <property type="match status" value="1"/>
</dbReference>
<evidence type="ECO:0000256" key="1">
    <source>
        <dbReference type="ARBA" id="ARBA00000885"/>
    </source>
</evidence>
<organism evidence="10 11">
    <name type="scientific">Linum tenue</name>
    <dbReference type="NCBI Taxonomy" id="586396"/>
    <lineage>
        <taxon>Eukaryota</taxon>
        <taxon>Viridiplantae</taxon>
        <taxon>Streptophyta</taxon>
        <taxon>Embryophyta</taxon>
        <taxon>Tracheophyta</taxon>
        <taxon>Spermatophyta</taxon>
        <taxon>Magnoliopsida</taxon>
        <taxon>eudicotyledons</taxon>
        <taxon>Gunneridae</taxon>
        <taxon>Pentapetalae</taxon>
        <taxon>rosids</taxon>
        <taxon>fabids</taxon>
        <taxon>Malpighiales</taxon>
        <taxon>Linaceae</taxon>
        <taxon>Linum</taxon>
    </lineage>
</organism>
<comment type="catalytic activity">
    <reaction evidence="1">
        <text>S-ubiquitinyl-[E2 ubiquitin-conjugating enzyme]-L-cysteine + [acceptor protein]-L-lysine = [E2 ubiquitin-conjugating enzyme]-L-cysteine + N(6)-ubiquitinyl-[acceptor protein]-L-lysine.</text>
        <dbReference type="EC" id="2.3.2.26"/>
    </reaction>
</comment>
<dbReference type="SUPFAM" id="SSF54236">
    <property type="entry name" value="Ubiquitin-like"/>
    <property type="match status" value="1"/>
</dbReference>
<dbReference type="SMART" id="SM00119">
    <property type="entry name" value="HECTc"/>
    <property type="match status" value="1"/>
</dbReference>
<dbReference type="Pfam" id="PF00240">
    <property type="entry name" value="ubiquitin"/>
    <property type="match status" value="1"/>
</dbReference>
<accession>A0AAV0M2X0</accession>
<feature type="compositionally biased region" description="Gly residues" evidence="7">
    <location>
        <begin position="100"/>
        <end position="109"/>
    </location>
</feature>
<evidence type="ECO:0000256" key="3">
    <source>
        <dbReference type="ARBA" id="ARBA00012485"/>
    </source>
</evidence>
<dbReference type="Gene3D" id="3.30.2160.10">
    <property type="entry name" value="Hect, E3 ligase catalytic domain"/>
    <property type="match status" value="1"/>
</dbReference>
<dbReference type="EMBL" id="CAMGYJ010000006">
    <property type="protein sequence ID" value="CAI0440186.1"/>
    <property type="molecule type" value="Genomic_DNA"/>
</dbReference>
<dbReference type="PRINTS" id="PR00348">
    <property type="entry name" value="UBIQUITIN"/>
</dbReference>
<dbReference type="InterPro" id="IPR000626">
    <property type="entry name" value="Ubiquitin-like_dom"/>
</dbReference>
<evidence type="ECO:0000256" key="5">
    <source>
        <dbReference type="ARBA" id="ARBA00022786"/>
    </source>
</evidence>
<dbReference type="InterPro" id="IPR029071">
    <property type="entry name" value="Ubiquitin-like_domsf"/>
</dbReference>
<comment type="caution">
    <text evidence="10">The sequence shown here is derived from an EMBL/GenBank/DDBJ whole genome shotgun (WGS) entry which is preliminary data.</text>
</comment>
<evidence type="ECO:0000256" key="6">
    <source>
        <dbReference type="PROSITE-ProRule" id="PRU00104"/>
    </source>
</evidence>
<evidence type="ECO:0000256" key="2">
    <source>
        <dbReference type="ARBA" id="ARBA00004906"/>
    </source>
</evidence>
<dbReference type="AlphaFoldDB" id="A0AAV0M2X0"/>
<dbReference type="Gene3D" id="3.10.20.90">
    <property type="entry name" value="Phosphatidylinositol 3-kinase Catalytic Subunit, Chain A, domain 1"/>
    <property type="match status" value="1"/>
</dbReference>
<protein>
    <recommendedName>
        <fullName evidence="3">HECT-type E3 ubiquitin transferase</fullName>
        <ecNumber evidence="3">2.3.2.26</ecNumber>
    </recommendedName>
</protein>
<feature type="region of interest" description="Disordered" evidence="7">
    <location>
        <begin position="82"/>
        <end position="136"/>
    </location>
</feature>
<dbReference type="GO" id="GO:0006511">
    <property type="term" value="P:ubiquitin-dependent protein catabolic process"/>
    <property type="evidence" value="ECO:0007669"/>
    <property type="project" value="TreeGrafter"/>
</dbReference>
<evidence type="ECO:0000259" key="8">
    <source>
        <dbReference type="PROSITE" id="PS50053"/>
    </source>
</evidence>
<gene>
    <name evidence="10" type="ORF">LITE_LOCUS26434</name>
</gene>
<keyword evidence="11" id="KW-1185">Reference proteome</keyword>
<dbReference type="GO" id="GO:0061630">
    <property type="term" value="F:ubiquitin protein ligase activity"/>
    <property type="evidence" value="ECO:0007669"/>
    <property type="project" value="UniProtKB-EC"/>
</dbReference>
<dbReference type="FunFam" id="3.30.2160.10:FF:000019">
    <property type="entry name" value="E3 ubiquitin-protein ligase UPL5 isoform A"/>
    <property type="match status" value="1"/>
</dbReference>
<sequence length="933" mass="104743">MSDERASRRGLRGRMSQRRSSSVDCPSQRTAGGGAAAAAAAADYRVSAKRKLDDYVSSVEEDDEDPAVWDLVSVRMRKDDSLSAVNSSSDGQNQGRFSSSGGGGVGGEDGPVSSSGDGAGDVSSLPSCSRAASPPAVGLTTSVTRLQFFVRMISNGNHIVINASSEDTVEKILLRIQVITGIPASEQRLIYNGKQLQPEQSLAECAIQKDAALHLVGRMRSTKHPQTCRVVEELVMLICKLCKGGMHPAYAPKQITDLMTEFFKLTGNSEIEDAGGHFEIFMSYSAPEALVMLYISTTTGNKECADSSIKHFVNSCRALPKSLHAKCALVILEFCKLLRKVANDDLLYVCCRSILGSFLENDLGWRWSLKCGVGVDDVKASITISEIFPFVQELATRLCDGLDSNLETPGSLRPSATDVRDFSGFLSPLRTAIAEQLRTGRLLYAEEIEQLRVIYWDLLRKMDQCLLKLDSSTSKSSGEGELNLTSGSQYLAILKELNEISKLYEGSEEFWMMLKLRKTSIRGLIVKYAKRTDDHQWLLLHKDVTDFESRRHLAMMMLPEVKEDYEDLYEMLIDRAHLLEESFAYIGRAEHESLHGGLFMEFKNEEATGPGVLREWFPLVVQALFNPQYSLFLACPNDQRRFHPNPGFAASKVEPRHLEYFTFSGRLIALALMHKVQVGIVLDRVLFSQLAGGHIYLEDIRDADPILYSSCKQILDMDADFIDSDALGLTFVREFEELGSRNFVELCPGGKNVIVNSKNREEYINLLIHHRFVTSISEQVSHFAQGFSDILLNGSLPRFFFQSLELGDLDGMLYGSEGAICVEDWKKHTNYNGFEETDPQISWFWEIVGEMSAEQRRILLFFWTSVMYLPVEGFRGLSSRLYIYKSREPHDHLPSSHTCFYRICFPPYPSKDIMQDRLRVITQEHIGRSFGTW</sequence>
<dbReference type="PANTHER" id="PTHR11254:SF424">
    <property type="entry name" value="E3 UBIQUITIN-PROTEIN LIGASE UPL5"/>
    <property type="match status" value="1"/>
</dbReference>
<evidence type="ECO:0000256" key="4">
    <source>
        <dbReference type="ARBA" id="ARBA00022679"/>
    </source>
</evidence>
<dbReference type="EC" id="2.3.2.26" evidence="3"/>
<name>A0AAV0M2X0_9ROSI</name>
<feature type="active site" description="Glycyl thioester intermediate" evidence="6">
    <location>
        <position position="899"/>
    </location>
</feature>
<dbReference type="InterPro" id="IPR000569">
    <property type="entry name" value="HECT_dom"/>
</dbReference>
<dbReference type="InterPro" id="IPR035983">
    <property type="entry name" value="Hect_E3_ubiquitin_ligase"/>
</dbReference>
<dbReference type="PROSITE" id="PS50053">
    <property type="entry name" value="UBIQUITIN_2"/>
    <property type="match status" value="1"/>
</dbReference>
<dbReference type="InterPro" id="IPR050409">
    <property type="entry name" value="E3_ubiq-protein_ligase"/>
</dbReference>
<evidence type="ECO:0000313" key="11">
    <source>
        <dbReference type="Proteomes" id="UP001154282"/>
    </source>
</evidence>
<dbReference type="Gene3D" id="3.30.2410.10">
    <property type="entry name" value="Hect, E3 ligase catalytic domain"/>
    <property type="match status" value="1"/>
</dbReference>
<dbReference type="Proteomes" id="UP001154282">
    <property type="component" value="Unassembled WGS sequence"/>
</dbReference>
<dbReference type="PROSITE" id="PS50237">
    <property type="entry name" value="HECT"/>
    <property type="match status" value="1"/>
</dbReference>
<dbReference type="InterPro" id="IPR019956">
    <property type="entry name" value="Ubiquitin_dom"/>
</dbReference>
<dbReference type="GO" id="GO:0005737">
    <property type="term" value="C:cytoplasm"/>
    <property type="evidence" value="ECO:0007669"/>
    <property type="project" value="TreeGrafter"/>
</dbReference>
<feature type="compositionally biased region" description="Basic residues" evidence="7">
    <location>
        <begin position="8"/>
        <end position="17"/>
    </location>
</feature>
<feature type="domain" description="Ubiquitin-like" evidence="8">
    <location>
        <begin position="146"/>
        <end position="222"/>
    </location>
</feature>
<reference evidence="10" key="1">
    <citation type="submission" date="2022-08" db="EMBL/GenBank/DDBJ databases">
        <authorList>
            <person name="Gutierrez-Valencia J."/>
        </authorList>
    </citation>
    <scope>NUCLEOTIDE SEQUENCE</scope>
</reference>
<evidence type="ECO:0000256" key="7">
    <source>
        <dbReference type="SAM" id="MobiDB-lite"/>
    </source>
</evidence>
<feature type="region of interest" description="Disordered" evidence="7">
    <location>
        <begin position="1"/>
        <end position="43"/>
    </location>
</feature>
<dbReference type="CDD" id="cd00078">
    <property type="entry name" value="HECTc"/>
    <property type="match status" value="1"/>
</dbReference>
<proteinExistence type="predicted"/>
<keyword evidence="4" id="KW-0808">Transferase</keyword>
<feature type="compositionally biased region" description="Polar residues" evidence="7">
    <location>
        <begin position="83"/>
        <end position="97"/>
    </location>
</feature>
<evidence type="ECO:0000313" key="10">
    <source>
        <dbReference type="EMBL" id="CAI0440186.1"/>
    </source>
</evidence>
<feature type="domain" description="HECT" evidence="9">
    <location>
        <begin position="590"/>
        <end position="933"/>
    </location>
</feature>
<dbReference type="Pfam" id="PF00632">
    <property type="entry name" value="HECT"/>
    <property type="match status" value="1"/>
</dbReference>
<keyword evidence="5 6" id="KW-0833">Ubl conjugation pathway</keyword>